<accession>A0ABT1AAR1</accession>
<evidence type="ECO:0000313" key="5">
    <source>
        <dbReference type="EMBL" id="MCO1660088.1"/>
    </source>
</evidence>
<dbReference type="Pfam" id="PF10017">
    <property type="entry name" value="Methyltransf_33"/>
    <property type="match status" value="1"/>
</dbReference>
<keyword evidence="6" id="KW-1185">Reference proteome</keyword>
<name>A0ABT1AAR1_9PSEU</name>
<dbReference type="RefSeq" id="WP_252445361.1">
    <property type="nucleotide sequence ID" value="NZ_JAGSOV010000077.1"/>
</dbReference>
<keyword evidence="1 3" id="KW-0489">Methyltransferase</keyword>
<dbReference type="Gene3D" id="3.40.50.150">
    <property type="entry name" value="Vaccinia Virus protein VP39"/>
    <property type="match status" value="1"/>
</dbReference>
<evidence type="ECO:0000256" key="3">
    <source>
        <dbReference type="HAMAP-Rule" id="MF_02037"/>
    </source>
</evidence>
<dbReference type="InterPro" id="IPR019257">
    <property type="entry name" value="MeTrfase_dom"/>
</dbReference>
<dbReference type="NCBIfam" id="TIGR03438">
    <property type="entry name" value="egtD_ergothio"/>
    <property type="match status" value="1"/>
</dbReference>
<evidence type="ECO:0000313" key="6">
    <source>
        <dbReference type="Proteomes" id="UP001165283"/>
    </source>
</evidence>
<dbReference type="InterPro" id="IPR032888">
    <property type="entry name" value="EgtD_Actinobacteria"/>
</dbReference>
<feature type="binding site" evidence="3">
    <location>
        <begin position="294"/>
        <end position="296"/>
    </location>
    <ligand>
        <name>L-histidine</name>
        <dbReference type="ChEBI" id="CHEBI:57595"/>
    </ligand>
</feature>
<dbReference type="EMBL" id="JAGSOV010000077">
    <property type="protein sequence ID" value="MCO1660088.1"/>
    <property type="molecule type" value="Genomic_DNA"/>
</dbReference>
<comment type="caution">
    <text evidence="5">The sequence shown here is derived from an EMBL/GenBank/DDBJ whole genome shotgun (WGS) entry which is preliminary data.</text>
</comment>
<protein>
    <recommendedName>
        <fullName evidence="3">Histidine N-alpha-methyltransferase</fullName>
        <ecNumber evidence="3">2.1.1.44</ecNumber>
    </recommendedName>
    <alternativeName>
        <fullName evidence="3">Histidine trimethyltransferase</fullName>
    </alternativeName>
</protein>
<keyword evidence="3" id="KW-0949">S-adenosyl-L-methionine</keyword>
<evidence type="ECO:0000256" key="1">
    <source>
        <dbReference type="ARBA" id="ARBA00022603"/>
    </source>
</evidence>
<feature type="binding site" evidence="3">
    <location>
        <position position="218"/>
    </location>
    <ligand>
        <name>L-histidine</name>
        <dbReference type="ChEBI" id="CHEBI:57595"/>
    </ligand>
</feature>
<feature type="binding site" evidence="3">
    <location>
        <position position="86"/>
    </location>
    <ligand>
        <name>S-adenosyl-L-methionine</name>
        <dbReference type="ChEBI" id="CHEBI:59789"/>
    </ligand>
</feature>
<comment type="subunit">
    <text evidence="3">Monomer.</text>
</comment>
<dbReference type="EC" id="2.1.1.44" evidence="3"/>
<dbReference type="GO" id="GO:0032259">
    <property type="term" value="P:methylation"/>
    <property type="evidence" value="ECO:0007669"/>
    <property type="project" value="UniProtKB-KW"/>
</dbReference>
<feature type="binding site" evidence="3">
    <location>
        <position position="92"/>
    </location>
    <ligand>
        <name>S-adenosyl-L-methionine</name>
        <dbReference type="ChEBI" id="CHEBI:59789"/>
    </ligand>
</feature>
<comment type="pathway">
    <text evidence="3">Amino-acid biosynthesis; ergothioneine biosynthesis.</text>
</comment>
<feature type="binding site" evidence="3">
    <location>
        <begin position="145"/>
        <end position="146"/>
    </location>
    <ligand>
        <name>S-adenosyl-L-methionine</name>
        <dbReference type="ChEBI" id="CHEBI:59789"/>
    </ligand>
</feature>
<feature type="binding site" evidence="3">
    <location>
        <position position="178"/>
    </location>
    <ligand>
        <name>L-histidine</name>
        <dbReference type="ChEBI" id="CHEBI:57595"/>
    </ligand>
</feature>
<dbReference type="Proteomes" id="UP001165283">
    <property type="component" value="Unassembled WGS sequence"/>
</dbReference>
<comment type="similarity">
    <text evidence="3">Belongs to the methyltransferase superfamily. EgtD family.</text>
</comment>
<dbReference type="HAMAP" id="MF_02037">
    <property type="entry name" value="EgtD"/>
    <property type="match status" value="1"/>
</dbReference>
<feature type="domain" description="Histidine-specific methyltransferase SAM-dependent" evidence="4">
    <location>
        <begin position="19"/>
        <end position="332"/>
    </location>
</feature>
<dbReference type="SUPFAM" id="SSF53335">
    <property type="entry name" value="S-adenosyl-L-methionine-dependent methyltransferases"/>
    <property type="match status" value="1"/>
</dbReference>
<dbReference type="GO" id="GO:0052706">
    <property type="term" value="F:L-histidine N(alpha)-methyltransferase activity"/>
    <property type="evidence" value="ECO:0007669"/>
    <property type="project" value="UniProtKB-EC"/>
</dbReference>
<dbReference type="InterPro" id="IPR017804">
    <property type="entry name" value="MeTrfase_EgtD-like"/>
</dbReference>
<dbReference type="InterPro" id="IPR029063">
    <property type="entry name" value="SAM-dependent_MTases_sf"/>
</dbReference>
<dbReference type="PANTHER" id="PTHR43397">
    <property type="entry name" value="ERGOTHIONEINE BIOSYNTHESIS PROTEIN 1"/>
    <property type="match status" value="1"/>
</dbReference>
<organism evidence="5 6">
    <name type="scientific">Pseudonocardia humida</name>
    <dbReference type="NCBI Taxonomy" id="2800819"/>
    <lineage>
        <taxon>Bacteria</taxon>
        <taxon>Bacillati</taxon>
        <taxon>Actinomycetota</taxon>
        <taxon>Actinomycetes</taxon>
        <taxon>Pseudonocardiales</taxon>
        <taxon>Pseudonocardiaceae</taxon>
        <taxon>Pseudonocardia</taxon>
    </lineage>
</organism>
<proteinExistence type="inferred from homology"/>
<feature type="binding site" evidence="3">
    <location>
        <position position="56"/>
    </location>
    <ligand>
        <name>L-histidine</name>
        <dbReference type="ChEBI" id="CHEBI:57595"/>
    </ligand>
</feature>
<feature type="binding site" evidence="3">
    <location>
        <position position="117"/>
    </location>
    <ligand>
        <name>S-adenosyl-L-methionine</name>
        <dbReference type="ChEBI" id="CHEBI:59789"/>
    </ligand>
</feature>
<dbReference type="InterPro" id="IPR035094">
    <property type="entry name" value="EgtD"/>
</dbReference>
<dbReference type="InterPro" id="IPR051128">
    <property type="entry name" value="EgtD_Methyltrsf_superfamily"/>
</dbReference>
<dbReference type="PIRSF" id="PIRSF018005">
    <property type="entry name" value="UCP018005"/>
    <property type="match status" value="1"/>
</dbReference>
<comment type="function">
    <text evidence="3">Catalyzes the SAM-dependent triple methylation of the alpha-amino group of histidine to form hercynine, a step in the biosynthesis pathway of ergothioneine.</text>
</comment>
<gene>
    <name evidence="3 5" type="primary">egtD</name>
    <name evidence="5" type="ORF">KDL28_34020</name>
</gene>
<evidence type="ECO:0000259" key="4">
    <source>
        <dbReference type="Pfam" id="PF10017"/>
    </source>
</evidence>
<keyword evidence="2 3" id="KW-0808">Transferase</keyword>
<evidence type="ECO:0000256" key="2">
    <source>
        <dbReference type="ARBA" id="ARBA00022679"/>
    </source>
</evidence>
<sequence length="334" mass="36374">MTLLLDVHLTDRDADAALRADALAGLTATPKHLPPKWFYDARGSELFERITEQPEYYPTRTERALLDRSAPEIAAVSGADVLVELGSGSSAKTRLLLDAFTSSAHPGGGLRWYVPQDVSESALRQAMDTLGPEYPGLRLRGVVGDFTRHLDRLPGGRHTPLADGHRRMVAFLGGTIGNLLPAERDRFLTGLRAVLEPGEQLLLGTGLVVDPALLVPAYDDGAGVTAEFNRNVLRVLNRELGADFDVDAFAHVALWDPEQEWIEMRLRAERAMTVHLDGLDLTVEFAAGEELRTEVSAKFRPERLGALLAGAGFALTRMWTDPDGRHALSLATAA</sequence>
<dbReference type="PANTHER" id="PTHR43397:SF1">
    <property type="entry name" value="ERGOTHIONEINE BIOSYNTHESIS PROTEIN 1"/>
    <property type="match status" value="1"/>
</dbReference>
<reference evidence="5" key="1">
    <citation type="submission" date="2021-04" db="EMBL/GenBank/DDBJ databases">
        <title>Pseudonocardia sp. nov., isolated from sandy soil of mangrove forest.</title>
        <authorList>
            <person name="Zan Z."/>
            <person name="Huang R."/>
            <person name="Liu W."/>
        </authorList>
    </citation>
    <scope>NUCLEOTIDE SEQUENCE</scope>
    <source>
        <strain evidence="5">S2-4</strain>
    </source>
</reference>
<comment type="catalytic activity">
    <reaction evidence="3">
        <text>L-histidine + 3 S-adenosyl-L-methionine = hercynine + 3 S-adenosyl-L-homocysteine + 3 H(+)</text>
        <dbReference type="Rhea" id="RHEA:38471"/>
        <dbReference type="ChEBI" id="CHEBI:15378"/>
        <dbReference type="ChEBI" id="CHEBI:15781"/>
        <dbReference type="ChEBI" id="CHEBI:57595"/>
        <dbReference type="ChEBI" id="CHEBI:57856"/>
        <dbReference type="ChEBI" id="CHEBI:59789"/>
        <dbReference type="EC" id="2.1.1.44"/>
    </reaction>
</comment>